<dbReference type="PANTHER" id="PTHR38705">
    <property type="entry name" value="PROTEIN RDS1"/>
    <property type="match status" value="1"/>
</dbReference>
<keyword evidence="4" id="KW-1185">Reference proteome</keyword>
<name>A0AAD4NSH2_9PLEO</name>
<feature type="chain" id="PRO_5042280089" evidence="2">
    <location>
        <begin position="19"/>
        <end position="509"/>
    </location>
</feature>
<reference evidence="3" key="1">
    <citation type="submission" date="2021-07" db="EMBL/GenBank/DDBJ databases">
        <title>Genome Resource of American Ginseng Black Spot Pathogen Alternaria panax.</title>
        <authorList>
            <person name="Qiu C."/>
            <person name="Wang W."/>
            <person name="Liu Z."/>
        </authorList>
    </citation>
    <scope>NUCLEOTIDE SEQUENCE</scope>
    <source>
        <strain evidence="3">BNCC115425</strain>
    </source>
</reference>
<dbReference type="AlphaFoldDB" id="A0AAD4NSH2"/>
<dbReference type="InterPro" id="IPR039254">
    <property type="entry name" value="Rds1"/>
</dbReference>
<accession>A0AAD4NSH2</accession>
<evidence type="ECO:0000256" key="2">
    <source>
        <dbReference type="SAM" id="SignalP"/>
    </source>
</evidence>
<dbReference type="PANTHER" id="PTHR38705:SF1">
    <property type="entry name" value="PROTEIN RDS1"/>
    <property type="match status" value="1"/>
</dbReference>
<dbReference type="Pfam" id="PF13668">
    <property type="entry name" value="Ferritin_2"/>
    <property type="match status" value="1"/>
</dbReference>
<sequence length="509" mass="54503">MLTKSLFTTSMLAALAVAAPAPQDGYSAAPRETADVPGYTNGDASFSVTFDPAATPASVFGPDSQVPAIPTAPGSAPPRRSSDVTGATSHGPYSGTPTTTGAEKAPSTLGTAIAPLPPNPTATYYNANGKLQDPMPIPYAPAGGAGTNGTEPRYMVNSDFDFESITLGLYQEWIELDAFNNGLAVFSEQDFLDAGLTAEDRAYIAFMAIQETGHATLLTNMLGESAPPQCTYNYPYRTVREFLDFNMKLTRFGESGVWGFLSHLDSREVANLLAQSIATEARQQMSFRQMLGLAPQPVWFETGIPQSWAWTYLAPYISSCPQNTTRLAWQNFPALFIDNQPNPNRFSPNDTKPHEVAGDRVADPADSTIPADESCVNINGTEHPGYSCGPAIARNRSEPLSFPGKLVNLTWENPGQAVGPNNSYVTDTSAGAPVYVAWVSQLNLTYTPLEITGDNTGFTYQPAGEVYEGDPAVNDTMFVALTDANPFLTPFNLSMINPHVVALGLYQAG</sequence>
<protein>
    <submittedName>
        <fullName evidence="3">Uncharacterized protein</fullName>
    </submittedName>
</protein>
<evidence type="ECO:0000313" key="3">
    <source>
        <dbReference type="EMBL" id="KAG9192819.1"/>
    </source>
</evidence>
<organism evidence="3 4">
    <name type="scientific">Alternaria panax</name>
    <dbReference type="NCBI Taxonomy" id="48097"/>
    <lineage>
        <taxon>Eukaryota</taxon>
        <taxon>Fungi</taxon>
        <taxon>Dikarya</taxon>
        <taxon>Ascomycota</taxon>
        <taxon>Pezizomycotina</taxon>
        <taxon>Dothideomycetes</taxon>
        <taxon>Pleosporomycetidae</taxon>
        <taxon>Pleosporales</taxon>
        <taxon>Pleosporineae</taxon>
        <taxon>Pleosporaceae</taxon>
        <taxon>Alternaria</taxon>
        <taxon>Alternaria sect. Panax</taxon>
    </lineage>
</organism>
<keyword evidence="2" id="KW-0732">Signal</keyword>
<feature type="region of interest" description="Disordered" evidence="1">
    <location>
        <begin position="58"/>
        <end position="115"/>
    </location>
</feature>
<comment type="caution">
    <text evidence="3">The sequence shown here is derived from an EMBL/GenBank/DDBJ whole genome shotgun (WGS) entry which is preliminary data.</text>
</comment>
<evidence type="ECO:0000256" key="1">
    <source>
        <dbReference type="SAM" id="MobiDB-lite"/>
    </source>
</evidence>
<gene>
    <name evidence="3" type="ORF">G6011_11553</name>
</gene>
<evidence type="ECO:0000313" key="4">
    <source>
        <dbReference type="Proteomes" id="UP001199106"/>
    </source>
</evidence>
<dbReference type="Proteomes" id="UP001199106">
    <property type="component" value="Unassembled WGS sequence"/>
</dbReference>
<proteinExistence type="predicted"/>
<feature type="signal peptide" evidence="2">
    <location>
        <begin position="1"/>
        <end position="18"/>
    </location>
</feature>
<dbReference type="EMBL" id="JAANER010000003">
    <property type="protein sequence ID" value="KAG9192819.1"/>
    <property type="molecule type" value="Genomic_DNA"/>
</dbReference>